<evidence type="ECO:0008006" key="3">
    <source>
        <dbReference type="Google" id="ProtNLM"/>
    </source>
</evidence>
<dbReference type="Proteomes" id="UP000192847">
    <property type="component" value="Unassembled WGS sequence"/>
</dbReference>
<dbReference type="EMBL" id="MVIL01000003">
    <property type="protein sequence ID" value="ORB81789.1"/>
    <property type="molecule type" value="Genomic_DNA"/>
</dbReference>
<dbReference type="Gene3D" id="3.40.50.1820">
    <property type="entry name" value="alpha/beta hydrolase"/>
    <property type="match status" value="1"/>
</dbReference>
<gene>
    <name evidence="1" type="ORF">BST46_01980</name>
</gene>
<evidence type="ECO:0000313" key="2">
    <source>
        <dbReference type="Proteomes" id="UP000192847"/>
    </source>
</evidence>
<proteinExistence type="predicted"/>
<dbReference type="RefSeq" id="WP_083186859.1">
    <property type="nucleotide sequence ID" value="NZ_MVIL01000003.1"/>
</dbReference>
<reference evidence="1 2" key="1">
    <citation type="submission" date="2017-02" db="EMBL/GenBank/DDBJ databases">
        <title>The new phylogeny of genus Mycobacterium.</title>
        <authorList>
            <person name="Tortoli E."/>
            <person name="Trovato A."/>
            <person name="Cirillo D.M."/>
        </authorList>
    </citation>
    <scope>NUCLEOTIDE SEQUENCE [LARGE SCALE GENOMIC DNA]</scope>
    <source>
        <strain evidence="1 2">CCUG 56329</strain>
    </source>
</reference>
<comment type="caution">
    <text evidence="1">The sequence shown here is derived from an EMBL/GenBank/DDBJ whole genome shotgun (WGS) entry which is preliminary data.</text>
</comment>
<organism evidence="1 2">
    <name type="scientific">Mycobacterium timonense</name>
    <dbReference type="NCBI Taxonomy" id="701043"/>
    <lineage>
        <taxon>Bacteria</taxon>
        <taxon>Bacillati</taxon>
        <taxon>Actinomycetota</taxon>
        <taxon>Actinomycetes</taxon>
        <taxon>Mycobacteriales</taxon>
        <taxon>Mycobacteriaceae</taxon>
        <taxon>Mycobacterium</taxon>
        <taxon>Mycobacterium avium complex (MAC)</taxon>
    </lineage>
</organism>
<sequence length="432" mass="45340">MATDANGKWIGLGVGDVDDPHTPRNAPNWTAITLLQQKLHDKYTWARAAGIAVTGAYDRTTAVVVEQFCRRVGLPVITDPHGLAVANLATRTRLGSYPPPPPPRHAMLTIRGTGGIIGQDYTSQIAQAASATHYEVPIDYAASMGGIPVAAATDPEAPSGNDAAAQAYQLVVDWLESTTASFSLCAYSLGSKGAVMVLNDLFTPGRPLNKYAERFVCAVMVADPWRPFGHTFYLGPIPDGQGIGAPYYTLTPEAIAALGWRICWLANPTDLYTNSPLGATGQVLADVEEIVLETAISDPLGSIQRAIPYLLRLVEKDGGLNTVFGAGQLGGILTWLSAGTTVLTAGLAGLLLPVFESAFAGLIAGISGNGSNLPPGIAADMQAAILALKFYGSGIRGHVSYHDTPWGSGPQTYLQLGVQHANDYGSRVSVAT</sequence>
<protein>
    <recommendedName>
        <fullName evidence="3">Peptidoglycan-binding protein</fullName>
    </recommendedName>
</protein>
<accession>A0ABX3TSH4</accession>
<evidence type="ECO:0000313" key="1">
    <source>
        <dbReference type="EMBL" id="ORB81789.1"/>
    </source>
</evidence>
<dbReference type="InterPro" id="IPR029058">
    <property type="entry name" value="AB_hydrolase_fold"/>
</dbReference>
<dbReference type="SUPFAM" id="SSF53474">
    <property type="entry name" value="alpha/beta-Hydrolases"/>
    <property type="match status" value="1"/>
</dbReference>
<keyword evidence="2" id="KW-1185">Reference proteome</keyword>
<name>A0ABX3TSH4_9MYCO</name>